<accession>A0A067GAF9</accession>
<reference evidence="1 2" key="1">
    <citation type="submission" date="2014-04" db="EMBL/GenBank/DDBJ databases">
        <authorList>
            <consortium name="International Citrus Genome Consortium"/>
            <person name="Gmitter F."/>
            <person name="Chen C."/>
            <person name="Farmerie W."/>
            <person name="Harkins T."/>
            <person name="Desany B."/>
            <person name="Mohiuddin M."/>
            <person name="Kodira C."/>
            <person name="Borodovsky M."/>
            <person name="Lomsadze A."/>
            <person name="Burns P."/>
            <person name="Jenkins J."/>
            <person name="Prochnik S."/>
            <person name="Shu S."/>
            <person name="Chapman J."/>
            <person name="Pitluck S."/>
            <person name="Schmutz J."/>
            <person name="Rokhsar D."/>
        </authorList>
    </citation>
    <scope>NUCLEOTIDE SEQUENCE</scope>
</reference>
<evidence type="ECO:0000313" key="2">
    <source>
        <dbReference type="Proteomes" id="UP000027120"/>
    </source>
</evidence>
<proteinExistence type="predicted"/>
<dbReference type="AlphaFoldDB" id="A0A067GAF9"/>
<evidence type="ECO:0000313" key="1">
    <source>
        <dbReference type="EMBL" id="KDO72361.1"/>
    </source>
</evidence>
<name>A0A067GAF9_CITSI</name>
<sequence length="80" mass="9115">MIEKPLQETTKFNRGNCWSPTFTRPIYSKAAVVGQRIHHGKSKGESLFNFPLSLARSRCPTKPTNKLIQVMSSGWSKLYM</sequence>
<organism evidence="1 2">
    <name type="scientific">Citrus sinensis</name>
    <name type="common">Sweet orange</name>
    <name type="synonym">Citrus aurantium var. sinensis</name>
    <dbReference type="NCBI Taxonomy" id="2711"/>
    <lineage>
        <taxon>Eukaryota</taxon>
        <taxon>Viridiplantae</taxon>
        <taxon>Streptophyta</taxon>
        <taxon>Embryophyta</taxon>
        <taxon>Tracheophyta</taxon>
        <taxon>Spermatophyta</taxon>
        <taxon>Magnoliopsida</taxon>
        <taxon>eudicotyledons</taxon>
        <taxon>Gunneridae</taxon>
        <taxon>Pentapetalae</taxon>
        <taxon>rosids</taxon>
        <taxon>malvids</taxon>
        <taxon>Sapindales</taxon>
        <taxon>Rutaceae</taxon>
        <taxon>Aurantioideae</taxon>
        <taxon>Citrus</taxon>
    </lineage>
</organism>
<keyword evidence="2" id="KW-1185">Reference proteome</keyword>
<dbReference type="Proteomes" id="UP000027120">
    <property type="component" value="Unassembled WGS sequence"/>
</dbReference>
<dbReference type="EMBL" id="KK784887">
    <property type="protein sequence ID" value="KDO72361.1"/>
    <property type="molecule type" value="Genomic_DNA"/>
</dbReference>
<gene>
    <name evidence="1" type="ORF">CISIN_1g047526mg</name>
</gene>
<protein>
    <submittedName>
        <fullName evidence="1">Uncharacterized protein</fullName>
    </submittedName>
</protein>